<keyword evidence="5 8" id="KW-0694">RNA-binding</keyword>
<dbReference type="EMBL" id="OIVN01002313">
    <property type="protein sequence ID" value="SPD02490.1"/>
    <property type="molecule type" value="Genomic_DNA"/>
</dbReference>
<dbReference type="GO" id="GO:0003723">
    <property type="term" value="F:RNA binding"/>
    <property type="evidence" value="ECO:0007669"/>
    <property type="project" value="UniProtKB-UniRule"/>
</dbReference>
<evidence type="ECO:0000256" key="3">
    <source>
        <dbReference type="ARBA" id="ARBA00022806"/>
    </source>
</evidence>
<dbReference type="FunFam" id="3.40.50.300:FF:001539">
    <property type="entry name" value="ATP-dependent RNA helicase DDX51"/>
    <property type="match status" value="1"/>
</dbReference>
<dbReference type="InterPro" id="IPR001650">
    <property type="entry name" value="Helicase_C-like"/>
</dbReference>
<evidence type="ECO:0000256" key="4">
    <source>
        <dbReference type="ARBA" id="ARBA00022840"/>
    </source>
</evidence>
<evidence type="ECO:0000259" key="9">
    <source>
        <dbReference type="PROSITE" id="PS51192"/>
    </source>
</evidence>
<dbReference type="Gene3D" id="3.40.50.300">
    <property type="entry name" value="P-loop containing nucleotide triphosphate hydrolases"/>
    <property type="match status" value="2"/>
</dbReference>
<gene>
    <name evidence="11" type="ORF">FSB_LOCUS30372</name>
</gene>
<dbReference type="Pfam" id="PF00270">
    <property type="entry name" value="DEAD"/>
    <property type="match status" value="1"/>
</dbReference>
<dbReference type="SMART" id="SM00490">
    <property type="entry name" value="HELICc"/>
    <property type="match status" value="1"/>
</dbReference>
<evidence type="ECO:0000313" key="11">
    <source>
        <dbReference type="EMBL" id="SPD02490.1"/>
    </source>
</evidence>
<dbReference type="Pfam" id="PF00271">
    <property type="entry name" value="Helicase_C"/>
    <property type="match status" value="1"/>
</dbReference>
<keyword evidence="2 8" id="KW-0378">Hydrolase</keyword>
<feature type="domain" description="Helicase ATP-binding" evidence="9">
    <location>
        <begin position="71"/>
        <end position="302"/>
    </location>
</feature>
<evidence type="ECO:0000256" key="6">
    <source>
        <dbReference type="ARBA" id="ARBA00038200"/>
    </source>
</evidence>
<sequence length="482" mass="53787">MGEQMEKQKQKQKPKSVPVLPWMRSPVDVSLFEDSPLHLLPYLDPRLTVALQNMDISSLFPVQVAVWQETIGPGAFERDLCINSPTGSGKTLAYALPIVQKLSNRTVKCLRALVVLPTRDLALQVKEVFAAIAPAVGLSVGLAVGQSSIADEISELIKRPKLEAGTCYDPEDFSLQLQSSVDILVATPGRLMDHINNTKGFTLEHLCYLVVDETDRLLREAYQSWLPTVLQLTHSSDESLYPCASNFLPFSFNSIKTIRRCGVERGFKSRPSPRLVKMVLSATLTQDPSKLAQLDLHHPLFLTTGPNRYQLPEKLESYKLQMTLPPLMSKVEGEVVDSRITSKTLKAFREGEIQVLVSSDAMTRGMDVEGVRNVINYDVPPYVKTYIHRAGRTARAGQTGCCFSLLHMGEVRRFKKMLQKADIESCPVYSIPSDSIESLRTIYTSALEKLKETVELETSKKRKFGFNSSKAGRGNETNHSKE</sequence>
<dbReference type="CDD" id="cd17956">
    <property type="entry name" value="DEADc_DDX51"/>
    <property type="match status" value="1"/>
</dbReference>
<keyword evidence="1 8" id="KW-0547">Nucleotide-binding</keyword>
<proteinExistence type="inferred from homology"/>
<dbReference type="AlphaFoldDB" id="A0A2N9GT07"/>
<accession>A0A2N9GT07</accession>
<evidence type="ECO:0000256" key="7">
    <source>
        <dbReference type="ARBA" id="ARBA00047984"/>
    </source>
</evidence>
<evidence type="ECO:0000259" key="10">
    <source>
        <dbReference type="PROSITE" id="PS51194"/>
    </source>
</evidence>
<dbReference type="GO" id="GO:0016787">
    <property type="term" value="F:hydrolase activity"/>
    <property type="evidence" value="ECO:0007669"/>
    <property type="project" value="UniProtKB-KW"/>
</dbReference>
<dbReference type="PROSITE" id="PS51194">
    <property type="entry name" value="HELICASE_CTER"/>
    <property type="match status" value="1"/>
</dbReference>
<keyword evidence="3 8" id="KW-0347">Helicase</keyword>
<dbReference type="PROSITE" id="PS51192">
    <property type="entry name" value="HELICASE_ATP_BIND_1"/>
    <property type="match status" value="1"/>
</dbReference>
<reference evidence="11" key="1">
    <citation type="submission" date="2018-02" db="EMBL/GenBank/DDBJ databases">
        <authorList>
            <person name="Cohen D.B."/>
            <person name="Kent A.D."/>
        </authorList>
    </citation>
    <scope>NUCLEOTIDE SEQUENCE</scope>
</reference>
<evidence type="ECO:0000256" key="8">
    <source>
        <dbReference type="RuleBase" id="RU365068"/>
    </source>
</evidence>
<keyword evidence="4 8" id="KW-0067">ATP-binding</keyword>
<comment type="domain">
    <text evidence="8">The Q motif is unique to and characteristic of the DEAD box family of RNA helicases and controls ATP binding and hydrolysis.</text>
</comment>
<evidence type="ECO:0000256" key="5">
    <source>
        <dbReference type="ARBA" id="ARBA00022884"/>
    </source>
</evidence>
<dbReference type="CDD" id="cd18787">
    <property type="entry name" value="SF2_C_DEAD"/>
    <property type="match status" value="1"/>
</dbReference>
<dbReference type="InterPro" id="IPR027417">
    <property type="entry name" value="P-loop_NTPase"/>
</dbReference>
<protein>
    <recommendedName>
        <fullName evidence="8">ATP-dependent RNA helicase</fullName>
        <ecNumber evidence="8">3.6.4.13</ecNumber>
    </recommendedName>
</protein>
<comment type="catalytic activity">
    <reaction evidence="7 8">
        <text>ATP + H2O = ADP + phosphate + H(+)</text>
        <dbReference type="Rhea" id="RHEA:13065"/>
        <dbReference type="ChEBI" id="CHEBI:15377"/>
        <dbReference type="ChEBI" id="CHEBI:15378"/>
        <dbReference type="ChEBI" id="CHEBI:30616"/>
        <dbReference type="ChEBI" id="CHEBI:43474"/>
        <dbReference type="ChEBI" id="CHEBI:456216"/>
        <dbReference type="EC" id="3.6.4.13"/>
    </reaction>
</comment>
<dbReference type="SMART" id="SM00487">
    <property type="entry name" value="DEXDc"/>
    <property type="match status" value="1"/>
</dbReference>
<dbReference type="InterPro" id="IPR014001">
    <property type="entry name" value="Helicase_ATP-bd"/>
</dbReference>
<dbReference type="InterPro" id="IPR011545">
    <property type="entry name" value="DEAD/DEAH_box_helicase_dom"/>
</dbReference>
<dbReference type="GO" id="GO:0005524">
    <property type="term" value="F:ATP binding"/>
    <property type="evidence" value="ECO:0007669"/>
    <property type="project" value="UniProtKB-UniRule"/>
</dbReference>
<dbReference type="EC" id="3.6.4.13" evidence="8"/>
<evidence type="ECO:0000256" key="1">
    <source>
        <dbReference type="ARBA" id="ARBA00022741"/>
    </source>
</evidence>
<name>A0A2N9GT07_FAGSY</name>
<comment type="function">
    <text evidence="8">RNA helicase.</text>
</comment>
<organism evidence="11">
    <name type="scientific">Fagus sylvatica</name>
    <name type="common">Beechnut</name>
    <dbReference type="NCBI Taxonomy" id="28930"/>
    <lineage>
        <taxon>Eukaryota</taxon>
        <taxon>Viridiplantae</taxon>
        <taxon>Streptophyta</taxon>
        <taxon>Embryophyta</taxon>
        <taxon>Tracheophyta</taxon>
        <taxon>Spermatophyta</taxon>
        <taxon>Magnoliopsida</taxon>
        <taxon>eudicotyledons</taxon>
        <taxon>Gunneridae</taxon>
        <taxon>Pentapetalae</taxon>
        <taxon>rosids</taxon>
        <taxon>fabids</taxon>
        <taxon>Fagales</taxon>
        <taxon>Fagaceae</taxon>
        <taxon>Fagus</taxon>
    </lineage>
</organism>
<feature type="domain" description="Helicase C-terminal" evidence="10">
    <location>
        <begin position="290"/>
        <end position="439"/>
    </location>
</feature>
<dbReference type="PANTHER" id="PTHR24031">
    <property type="entry name" value="RNA HELICASE"/>
    <property type="match status" value="1"/>
</dbReference>
<evidence type="ECO:0000256" key="2">
    <source>
        <dbReference type="ARBA" id="ARBA00022801"/>
    </source>
</evidence>
<dbReference type="GO" id="GO:0003724">
    <property type="term" value="F:RNA helicase activity"/>
    <property type="evidence" value="ECO:0007669"/>
    <property type="project" value="UniProtKB-EC"/>
</dbReference>
<comment type="similarity">
    <text evidence="6">Belongs to the DEAD box helicase family. DDX51/DBP6 subfamily.</text>
</comment>
<dbReference type="SUPFAM" id="SSF52540">
    <property type="entry name" value="P-loop containing nucleoside triphosphate hydrolases"/>
    <property type="match status" value="1"/>
</dbReference>